<evidence type="ECO:0000313" key="2">
    <source>
        <dbReference type="Proteomes" id="UP000554965"/>
    </source>
</evidence>
<comment type="caution">
    <text evidence="1">The sequence shown here is derived from an EMBL/GenBank/DDBJ whole genome shotgun (WGS) entry which is preliminary data.</text>
</comment>
<proteinExistence type="predicted"/>
<accession>A0A7Z7N8N7</accession>
<organism evidence="1 2">
    <name type="scientific">Mycobacterium simulans</name>
    <dbReference type="NCBI Taxonomy" id="627089"/>
    <lineage>
        <taxon>Bacteria</taxon>
        <taxon>Bacillati</taxon>
        <taxon>Actinomycetota</taxon>
        <taxon>Actinomycetes</taxon>
        <taxon>Mycobacteriales</taxon>
        <taxon>Mycobacteriaceae</taxon>
        <taxon>Mycobacterium</taxon>
    </lineage>
</organism>
<dbReference type="Proteomes" id="UP000554965">
    <property type="component" value="Unassembled WGS sequence"/>
</dbReference>
<dbReference type="AlphaFoldDB" id="A0A7Z7N8N7"/>
<dbReference type="Gene3D" id="2.30.110.10">
    <property type="entry name" value="Electron Transport, Fmn-binding Protein, Chain A"/>
    <property type="match status" value="1"/>
</dbReference>
<dbReference type="EMBL" id="OCTY01000002">
    <property type="protein sequence ID" value="SOJ52909.1"/>
    <property type="molecule type" value="Genomic_DNA"/>
</dbReference>
<sequence>MAGECHRTTDPAGDHTIVVLLVSEVTVDSDVASIVFHRSEFRRLGA</sequence>
<evidence type="ECO:0000313" key="1">
    <source>
        <dbReference type="EMBL" id="SOJ52909.1"/>
    </source>
</evidence>
<name>A0A7Z7N8N7_9MYCO</name>
<dbReference type="InterPro" id="IPR012349">
    <property type="entry name" value="Split_barrel_FMN-bd"/>
</dbReference>
<protein>
    <submittedName>
        <fullName evidence="1">Uncharacterized protein</fullName>
    </submittedName>
</protein>
<reference evidence="1 2" key="1">
    <citation type="submission" date="2017-10" db="EMBL/GenBank/DDBJ databases">
        <authorList>
            <consortium name="Urmite Genomes"/>
        </authorList>
    </citation>
    <scope>NUCLEOTIDE SEQUENCE [LARGE SCALE GENOMIC DNA]</scope>
    <source>
        <strain evidence="1 2">FB-527</strain>
    </source>
</reference>
<gene>
    <name evidence="1" type="ORF">MSIMFB_00415</name>
</gene>
<keyword evidence="2" id="KW-1185">Reference proteome</keyword>